<dbReference type="EMBL" id="CP034457">
    <property type="protein sequence ID" value="QBM87065.1"/>
    <property type="molecule type" value="Genomic_DNA"/>
</dbReference>
<reference evidence="2" key="1">
    <citation type="submission" date="2019-03" db="EMBL/GenBank/DDBJ databases">
        <title>Snf2 controls pulcherriminic acid biosynthesis and connects pigmentation and antifungal activity of the yeast Metschnikowia pulcherrima.</title>
        <authorList>
            <person name="Gore-Lloyd D."/>
            <person name="Sumann I."/>
            <person name="Brachmann A.O."/>
            <person name="Schneeberger K."/>
            <person name="Ortiz-Merino R.A."/>
            <person name="Moreno-Beltran M."/>
            <person name="Schlaefli M."/>
            <person name="Kirner P."/>
            <person name="Santos Kron A."/>
            <person name="Wolfe K.H."/>
            <person name="Piel J."/>
            <person name="Ahrens C.H."/>
            <person name="Henk D."/>
            <person name="Freimoser F.M."/>
        </authorList>
    </citation>
    <scope>NUCLEOTIDE SEQUENCE [LARGE SCALE GENOMIC DNA]</scope>
    <source>
        <strain evidence="2">APC 1.2</strain>
    </source>
</reference>
<name>A0A4P6XKN2_9ASCO</name>
<protein>
    <submittedName>
        <fullName evidence="1">Uncharacterized protein</fullName>
    </submittedName>
</protein>
<dbReference type="Proteomes" id="UP000292447">
    <property type="component" value="Chromosome II"/>
</dbReference>
<sequence length="615" mass="71033">MYIAPSSSKCQSGFMRPTRVSPNLKAIIGRLNDHILANENSPYLLRLPGLKPRLSRTRYVTPIESKARKESHDRFRGLLQFQVVEPSVMNGFLKQLYPMRNNLSALNTNTIPSRNVNHNLLFRSYCALPHPGVGHMEYQDFERFMNQMFSYRAFLKPNALSGTNILLFNDSYLLKQYREANHKRQVHLNMLWQITNDMDSAGIPTSDHERQNLIYKTFFRDRIDIMEKVSSIMERNESNETTVAVLSINQSPSFDFETYKDVSLRFGESPDAETLNVLLLIALRHKNVLALLDIMSRFQPKAFTRDTYKILLENLALMGREKDFEIYLDLLVSRHLYLMDIQLLNTVVLSLVNLHKPKLAASLVDSLVSLIGPHLSDNDLFLKLIKKEDKEIYALYISAYDRLAFKPSVKLYPTERTFLPILKHYCQIGAEFAKIAAVLSQVEAKSMSPVTSQMFKLIFHAFVTHNYSIDDLRYVLSKLIELHDLNSGVRDTWIRDQIHEAALPQDLSRFLNEMIAEPETPGYLVGDNHFVKLSNGLVRQVFLAFHHTLGRDSLLKEKILEVERELNEGMESAKARHDSRIVRDEIEMVDLYERDEMSYLKKSSLLKLLDISLPS</sequence>
<dbReference type="AlphaFoldDB" id="A0A4P6XKN2"/>
<accession>A0A4P6XKN2</accession>
<evidence type="ECO:0000313" key="2">
    <source>
        <dbReference type="Proteomes" id="UP000292447"/>
    </source>
</evidence>
<evidence type="ECO:0000313" key="1">
    <source>
        <dbReference type="EMBL" id="QBM87065.1"/>
    </source>
</evidence>
<dbReference type="STRING" id="2163413.A0A4P6XKN2"/>
<keyword evidence="2" id="KW-1185">Reference proteome</keyword>
<gene>
    <name evidence="1" type="ORF">METSCH_B02630</name>
</gene>
<organism evidence="1 2">
    <name type="scientific">Metschnikowia aff. pulcherrima</name>
    <dbReference type="NCBI Taxonomy" id="2163413"/>
    <lineage>
        <taxon>Eukaryota</taxon>
        <taxon>Fungi</taxon>
        <taxon>Dikarya</taxon>
        <taxon>Ascomycota</taxon>
        <taxon>Saccharomycotina</taxon>
        <taxon>Pichiomycetes</taxon>
        <taxon>Metschnikowiaceae</taxon>
        <taxon>Metschnikowia</taxon>
    </lineage>
</organism>
<proteinExistence type="predicted"/>